<organism evidence="2 3">
    <name type="scientific">Portunus trituberculatus</name>
    <name type="common">Swimming crab</name>
    <name type="synonym">Neptunus trituberculatus</name>
    <dbReference type="NCBI Taxonomy" id="210409"/>
    <lineage>
        <taxon>Eukaryota</taxon>
        <taxon>Metazoa</taxon>
        <taxon>Ecdysozoa</taxon>
        <taxon>Arthropoda</taxon>
        <taxon>Crustacea</taxon>
        <taxon>Multicrustacea</taxon>
        <taxon>Malacostraca</taxon>
        <taxon>Eumalacostraca</taxon>
        <taxon>Eucarida</taxon>
        <taxon>Decapoda</taxon>
        <taxon>Pleocyemata</taxon>
        <taxon>Brachyura</taxon>
        <taxon>Eubrachyura</taxon>
        <taxon>Portunoidea</taxon>
        <taxon>Portunidae</taxon>
        <taxon>Portuninae</taxon>
        <taxon>Portunus</taxon>
    </lineage>
</organism>
<evidence type="ECO:0000313" key="2">
    <source>
        <dbReference type="EMBL" id="MPC47552.1"/>
    </source>
</evidence>
<dbReference type="Proteomes" id="UP000324222">
    <property type="component" value="Unassembled WGS sequence"/>
</dbReference>
<keyword evidence="3" id="KW-1185">Reference proteome</keyword>
<dbReference type="AlphaFoldDB" id="A0A5B7FM88"/>
<accession>A0A5B7FM88</accession>
<gene>
    <name evidence="2" type="ORF">E2C01_041302</name>
</gene>
<name>A0A5B7FM88_PORTR</name>
<reference evidence="2 3" key="1">
    <citation type="submission" date="2019-05" db="EMBL/GenBank/DDBJ databases">
        <title>Another draft genome of Portunus trituberculatus and its Hox gene families provides insights of decapod evolution.</title>
        <authorList>
            <person name="Jeong J.-H."/>
            <person name="Song I."/>
            <person name="Kim S."/>
            <person name="Choi T."/>
            <person name="Kim D."/>
            <person name="Ryu S."/>
            <person name="Kim W."/>
        </authorList>
    </citation>
    <scope>NUCLEOTIDE SEQUENCE [LARGE SCALE GENOMIC DNA]</scope>
    <source>
        <tissue evidence="2">Muscle</tissue>
    </source>
</reference>
<evidence type="ECO:0000256" key="1">
    <source>
        <dbReference type="SAM" id="MobiDB-lite"/>
    </source>
</evidence>
<dbReference type="EMBL" id="VSRR010007796">
    <property type="protein sequence ID" value="MPC47552.1"/>
    <property type="molecule type" value="Genomic_DNA"/>
</dbReference>
<comment type="caution">
    <text evidence="2">The sequence shown here is derived from an EMBL/GenBank/DDBJ whole genome shotgun (WGS) entry which is preliminary data.</text>
</comment>
<proteinExistence type="predicted"/>
<evidence type="ECO:0000313" key="3">
    <source>
        <dbReference type="Proteomes" id="UP000324222"/>
    </source>
</evidence>
<feature type="region of interest" description="Disordered" evidence="1">
    <location>
        <begin position="18"/>
        <end position="43"/>
    </location>
</feature>
<protein>
    <submittedName>
        <fullName evidence="2">Uncharacterized protein</fullName>
    </submittedName>
</protein>
<sequence>MKDIRKHLEISEIEAIFPSTITGSDSDPTPRAGPPDHKLGVNTPECEAPAIMTLSDRRAQQYVN</sequence>